<sequence length="140" mass="15566">MAAATSVQLPDLLSLGREFELRTNRQSHTVISASEKWFMTEQNGLSEAEKSSLRSMNIGVGLPHVSRPLVVCNCRLARAQSLRECGWTDELPAGNLPCLAGNDLFRDFVHNVACTMPSRENFNKSTDAFRAAQMQVMSHR</sequence>
<dbReference type="Proteomes" id="UP000620124">
    <property type="component" value="Unassembled WGS sequence"/>
</dbReference>
<gene>
    <name evidence="1" type="ORF">MVEN_02609100</name>
</gene>
<protein>
    <submittedName>
        <fullName evidence="1">Alpha-muurolene synthase</fullName>
    </submittedName>
</protein>
<accession>A0A8H6WU20</accession>
<keyword evidence="2" id="KW-1185">Reference proteome</keyword>
<evidence type="ECO:0000313" key="1">
    <source>
        <dbReference type="EMBL" id="KAF7326559.1"/>
    </source>
</evidence>
<name>A0A8H6WU20_9AGAR</name>
<dbReference type="EMBL" id="JACAZI010000042">
    <property type="protein sequence ID" value="KAF7326559.1"/>
    <property type="molecule type" value="Genomic_DNA"/>
</dbReference>
<dbReference type="AlphaFoldDB" id="A0A8H6WU20"/>
<reference evidence="1" key="1">
    <citation type="submission" date="2020-05" db="EMBL/GenBank/DDBJ databases">
        <title>Mycena genomes resolve the evolution of fungal bioluminescence.</title>
        <authorList>
            <person name="Tsai I.J."/>
        </authorList>
    </citation>
    <scope>NUCLEOTIDE SEQUENCE</scope>
    <source>
        <strain evidence="1">CCC161011</strain>
    </source>
</reference>
<comment type="caution">
    <text evidence="1">The sequence shown here is derived from an EMBL/GenBank/DDBJ whole genome shotgun (WGS) entry which is preliminary data.</text>
</comment>
<evidence type="ECO:0000313" key="2">
    <source>
        <dbReference type="Proteomes" id="UP000620124"/>
    </source>
</evidence>
<dbReference type="OrthoDB" id="2861623at2759"/>
<proteinExistence type="predicted"/>
<organism evidence="1 2">
    <name type="scientific">Mycena venus</name>
    <dbReference type="NCBI Taxonomy" id="2733690"/>
    <lineage>
        <taxon>Eukaryota</taxon>
        <taxon>Fungi</taxon>
        <taxon>Dikarya</taxon>
        <taxon>Basidiomycota</taxon>
        <taxon>Agaricomycotina</taxon>
        <taxon>Agaricomycetes</taxon>
        <taxon>Agaricomycetidae</taxon>
        <taxon>Agaricales</taxon>
        <taxon>Marasmiineae</taxon>
        <taxon>Mycenaceae</taxon>
        <taxon>Mycena</taxon>
    </lineage>
</organism>